<accession>A0A6J7IJT8</accession>
<dbReference type="Gene3D" id="3.20.20.80">
    <property type="entry name" value="Glycosidases"/>
    <property type="match status" value="1"/>
</dbReference>
<dbReference type="EMBL" id="CAFBNG010000007">
    <property type="protein sequence ID" value="CAB4931299.1"/>
    <property type="molecule type" value="Genomic_DNA"/>
</dbReference>
<organism evidence="1">
    <name type="scientific">freshwater metagenome</name>
    <dbReference type="NCBI Taxonomy" id="449393"/>
    <lineage>
        <taxon>unclassified sequences</taxon>
        <taxon>metagenomes</taxon>
        <taxon>ecological metagenomes</taxon>
    </lineage>
</organism>
<dbReference type="PANTHER" id="PTHR41244:SF1">
    <property type="entry name" value="GLYCOSYLTRANSFERASE"/>
    <property type="match status" value="1"/>
</dbReference>
<gene>
    <name evidence="1" type="ORF">UFOPK3774_00080</name>
</gene>
<proteinExistence type="predicted"/>
<dbReference type="Pfam" id="PF14307">
    <property type="entry name" value="Glyco_tran_WbsX"/>
    <property type="match status" value="1"/>
</dbReference>
<protein>
    <submittedName>
        <fullName evidence="1">Unannotated protein</fullName>
    </submittedName>
</protein>
<name>A0A6J7IJT8_9ZZZZ</name>
<dbReference type="PANTHER" id="PTHR41244">
    <property type="entry name" value="RHAMNAN SYNTHESIS F"/>
    <property type="match status" value="1"/>
</dbReference>
<dbReference type="AlphaFoldDB" id="A0A6J7IJT8"/>
<dbReference type="InterPro" id="IPR032719">
    <property type="entry name" value="WbsX"/>
</dbReference>
<reference evidence="1" key="1">
    <citation type="submission" date="2020-05" db="EMBL/GenBank/DDBJ databases">
        <authorList>
            <person name="Chiriac C."/>
            <person name="Salcher M."/>
            <person name="Ghai R."/>
            <person name="Kavagutti S V."/>
        </authorList>
    </citation>
    <scope>NUCLEOTIDE SEQUENCE</scope>
</reference>
<sequence length="372" mass="43346">MNSQWDVAAYVWPSYTGDEPRTRGFWPEGNGEWQTVKNATTGTHPELRQPLWGYGNEADPKVMEMQISEAVKHGVNTFIYDWYWYDGRPFLEQCLNNGFLGAKNNEQMNFYLMWANHDVGNTWDKRIAHFEDNIIWRGAVQEDEFIRMSERIIEKFFMRPNYYQIEGAPVFAIYEIANFLAGFADLDTAKAAIESFRARTKARGFSGLNLQLIVWTLQDFEVTHQGKKVTMPVNELSNFLGFDSVTHYQYVHFAKLNRDYAEIMVDVVKEWHLISEKFEATYFPHVSIGWDNQIRYSVKRDSNRPENSEIFNNPPAEIEGALRAAKAFLIEKGLNPQLVTINSWNEWTECSYLEPDKLHGYGYLEAIARTFT</sequence>
<evidence type="ECO:0000313" key="1">
    <source>
        <dbReference type="EMBL" id="CAB4931299.1"/>
    </source>
</evidence>